<feature type="region of interest" description="Disordered" evidence="14">
    <location>
        <begin position="618"/>
        <end position="1247"/>
    </location>
</feature>
<evidence type="ECO:0000256" key="1">
    <source>
        <dbReference type="ARBA" id="ARBA00004123"/>
    </source>
</evidence>
<evidence type="ECO:0000256" key="12">
    <source>
        <dbReference type="ARBA" id="ARBA00023242"/>
    </source>
</evidence>
<organism evidence="17 18">
    <name type="scientific">Magallana gigas</name>
    <name type="common">Pacific oyster</name>
    <name type="synonym">Crassostrea gigas</name>
    <dbReference type="NCBI Taxonomy" id="29159"/>
    <lineage>
        <taxon>Eukaryota</taxon>
        <taxon>Metazoa</taxon>
        <taxon>Spiralia</taxon>
        <taxon>Lophotrochozoa</taxon>
        <taxon>Mollusca</taxon>
        <taxon>Bivalvia</taxon>
        <taxon>Autobranchia</taxon>
        <taxon>Pteriomorphia</taxon>
        <taxon>Ostreida</taxon>
        <taxon>Ostreoidea</taxon>
        <taxon>Ostreidae</taxon>
        <taxon>Magallana</taxon>
    </lineage>
</organism>
<feature type="compositionally biased region" description="Low complexity" evidence="14">
    <location>
        <begin position="785"/>
        <end position="801"/>
    </location>
</feature>
<evidence type="ECO:0000256" key="9">
    <source>
        <dbReference type="ARBA" id="ARBA00022843"/>
    </source>
</evidence>
<feature type="compositionally biased region" description="Basic and acidic residues" evidence="14">
    <location>
        <begin position="1198"/>
        <end position="1213"/>
    </location>
</feature>
<feature type="compositionally biased region" description="Basic and acidic residues" evidence="14">
    <location>
        <begin position="528"/>
        <end position="556"/>
    </location>
</feature>
<dbReference type="SMART" id="SM00240">
    <property type="entry name" value="FHA"/>
    <property type="match status" value="1"/>
</dbReference>
<keyword evidence="11" id="KW-0234">DNA repair</keyword>
<feature type="region of interest" description="Disordered" evidence="14">
    <location>
        <begin position="135"/>
        <end position="561"/>
    </location>
</feature>
<feature type="compositionally biased region" description="Polar residues" evidence="14">
    <location>
        <begin position="1102"/>
        <end position="1119"/>
    </location>
</feature>
<feature type="domain" description="BRCT" evidence="16">
    <location>
        <begin position="1344"/>
        <end position="1435"/>
    </location>
</feature>
<reference evidence="17" key="1">
    <citation type="submission" date="2022-08" db="UniProtKB">
        <authorList>
            <consortium name="EnsemblMetazoa"/>
        </authorList>
    </citation>
    <scope>IDENTIFICATION</scope>
    <source>
        <strain evidence="17">05x7-T-G4-1.051#20</strain>
    </source>
</reference>
<evidence type="ECO:0000256" key="10">
    <source>
        <dbReference type="ARBA" id="ARBA00022990"/>
    </source>
</evidence>
<feature type="compositionally biased region" description="Basic and acidic residues" evidence="14">
    <location>
        <begin position="769"/>
        <end position="779"/>
    </location>
</feature>
<accession>A0A8W8KNX3</accession>
<evidence type="ECO:0000256" key="5">
    <source>
        <dbReference type="ARBA" id="ARBA00022499"/>
    </source>
</evidence>
<dbReference type="Gene3D" id="2.60.200.20">
    <property type="match status" value="1"/>
</dbReference>
<evidence type="ECO:0000256" key="11">
    <source>
        <dbReference type="ARBA" id="ARBA00023204"/>
    </source>
</evidence>
<feature type="compositionally biased region" description="Basic and acidic residues" evidence="14">
    <location>
        <begin position="221"/>
        <end position="230"/>
    </location>
</feature>
<evidence type="ECO:0000256" key="3">
    <source>
        <dbReference type="ARBA" id="ARBA00015014"/>
    </source>
</evidence>
<keyword evidence="4" id="KW-0158">Chromosome</keyword>
<dbReference type="CDD" id="cd22665">
    <property type="entry name" value="FHA_MDC1"/>
    <property type="match status" value="1"/>
</dbReference>
<feature type="compositionally biased region" description="Basic and acidic residues" evidence="14">
    <location>
        <begin position="1014"/>
        <end position="1047"/>
    </location>
</feature>
<name>A0A8W8KNX3_MAGGI</name>
<keyword evidence="13" id="KW-0131">Cell cycle</keyword>
<feature type="compositionally biased region" description="Basic and acidic residues" evidence="14">
    <location>
        <begin position="836"/>
        <end position="849"/>
    </location>
</feature>
<dbReference type="Gene3D" id="3.40.50.10190">
    <property type="entry name" value="BRCT domain"/>
    <property type="match status" value="2"/>
</dbReference>
<evidence type="ECO:0000259" key="16">
    <source>
        <dbReference type="PROSITE" id="PS50172"/>
    </source>
</evidence>
<proteinExistence type="predicted"/>
<feature type="compositionally biased region" description="Basic residues" evidence="14">
    <location>
        <begin position="802"/>
        <end position="811"/>
    </location>
</feature>
<evidence type="ECO:0000256" key="14">
    <source>
        <dbReference type="SAM" id="MobiDB-lite"/>
    </source>
</evidence>
<keyword evidence="12" id="KW-0539">Nucleus</keyword>
<dbReference type="SUPFAM" id="SSF49879">
    <property type="entry name" value="SMAD/FHA domain"/>
    <property type="match status" value="1"/>
</dbReference>
<feature type="compositionally biased region" description="Polar residues" evidence="14">
    <location>
        <begin position="1080"/>
        <end position="1092"/>
    </location>
</feature>
<dbReference type="PROSITE" id="PS50006">
    <property type="entry name" value="FHA_DOMAIN"/>
    <property type="match status" value="1"/>
</dbReference>
<dbReference type="Proteomes" id="UP000005408">
    <property type="component" value="Unassembled WGS sequence"/>
</dbReference>
<evidence type="ECO:0000256" key="2">
    <source>
        <dbReference type="ARBA" id="ARBA00004286"/>
    </source>
</evidence>
<keyword evidence="5" id="KW-1017">Isopeptide bond</keyword>
<feature type="compositionally biased region" description="Acidic residues" evidence="14">
    <location>
        <begin position="906"/>
        <end position="915"/>
    </location>
</feature>
<dbReference type="GO" id="GO:0005634">
    <property type="term" value="C:nucleus"/>
    <property type="evidence" value="ECO:0007669"/>
    <property type="project" value="UniProtKB-SubCell"/>
</dbReference>
<feature type="compositionally biased region" description="Polar residues" evidence="14">
    <location>
        <begin position="143"/>
        <end position="153"/>
    </location>
</feature>
<feature type="compositionally biased region" description="Polar residues" evidence="14">
    <location>
        <begin position="991"/>
        <end position="1007"/>
    </location>
</feature>
<dbReference type="Pfam" id="PF16589">
    <property type="entry name" value="BRCT_2"/>
    <property type="match status" value="1"/>
</dbReference>
<dbReference type="CDD" id="cd17744">
    <property type="entry name" value="BRCT_MDC1_rpt1"/>
    <property type="match status" value="1"/>
</dbReference>
<evidence type="ECO:0000256" key="8">
    <source>
        <dbReference type="ARBA" id="ARBA00022763"/>
    </source>
</evidence>
<feature type="compositionally biased region" description="Basic and acidic residues" evidence="14">
    <location>
        <begin position="203"/>
        <end position="212"/>
    </location>
</feature>
<feature type="compositionally biased region" description="Basic and acidic residues" evidence="14">
    <location>
        <begin position="812"/>
        <end position="821"/>
    </location>
</feature>
<evidence type="ECO:0000313" key="18">
    <source>
        <dbReference type="Proteomes" id="UP000005408"/>
    </source>
</evidence>
<evidence type="ECO:0000256" key="6">
    <source>
        <dbReference type="ARBA" id="ARBA00022553"/>
    </source>
</evidence>
<dbReference type="GO" id="GO:0005694">
    <property type="term" value="C:chromosome"/>
    <property type="evidence" value="ECO:0007669"/>
    <property type="project" value="UniProtKB-SubCell"/>
</dbReference>
<evidence type="ECO:0000256" key="4">
    <source>
        <dbReference type="ARBA" id="ARBA00022454"/>
    </source>
</evidence>
<keyword evidence="7" id="KW-0677">Repeat</keyword>
<dbReference type="SUPFAM" id="SSF52113">
    <property type="entry name" value="BRCT domain"/>
    <property type="match status" value="2"/>
</dbReference>
<comment type="subcellular location">
    <subcellularLocation>
        <location evidence="2">Chromosome</location>
    </subcellularLocation>
    <subcellularLocation>
        <location evidence="1">Nucleus</location>
    </subcellularLocation>
</comment>
<dbReference type="InterPro" id="IPR036420">
    <property type="entry name" value="BRCT_dom_sf"/>
</dbReference>
<evidence type="ECO:0000256" key="7">
    <source>
        <dbReference type="ARBA" id="ARBA00022737"/>
    </source>
</evidence>
<keyword evidence="10" id="KW-0007">Acetylation</keyword>
<keyword evidence="18" id="KW-1185">Reference proteome</keyword>
<dbReference type="Pfam" id="PF16770">
    <property type="entry name" value="RTT107_BRCT_5"/>
    <property type="match status" value="1"/>
</dbReference>
<dbReference type="InterPro" id="IPR000253">
    <property type="entry name" value="FHA_dom"/>
</dbReference>
<sequence length="1455" mass="160041">MSDLEQTQAIYLEDFGDETDEENEDGKKKIVSFLKVLKQDGFPEKLFPLYEGENIVGRKEDVCHVAIPLKALSREHACIEVRGENHLIYDKGSRNKTKRGKMYLIPEVRYELKNKDPLLFGDVKCVYIIGEPEDLDVDDSETGSESGFQTAPTDPSDPGEKRDKTSHVTTLVYDSEEEDEEAFDSDNSVDLLQPTQAYVQKQDGNKKSRINFDMETDEDESDRKSPDITVKETPAPRKTRGLASTAVVLPESGSETEEEDGGKESASYKGMLQAPTQAFLAETEGETTEEDSPRKKILCAETQSFLEDKSKKTSSPQGVIVESENEEDKDDDVPVVEIEEDEENEEDRSHLFANPTLACDLPDEVEECEDDQEAEKSSNATEEDPEAETQVFTDQTVAVSDETLDVNVMKSKDRATAKNDKKTNTKDAATIVIDVNEGNNDETQEFSDVAGGDTLAVDKEECESTQPKGRISKRKSGANEEKPVQNSQETKKGQGRKGRGGKHTDVVTEDADGGDGDISKKSTASLAEETKTEMDQVDGRIDDSTSDKVIEGKELGGRSTTVCDEDLEPTQAYCMDTDDVIDQEGSTTPPISELLGVEVKDGTPVEPVKFVDSEPDILPVLIPPASPHKSALASPGRRSPSPKKVHFQTRESEVVLNEVTGSKLKFEDKEEEEVSTGRSGGRSRRSLPNLSQPEVPARGKRGRLSVDPTVEAKAMNVPSTAKGKRGAMSQKANSEESSSTKKRGRGKNVIAISEEDTPPLEEENNENTDDQKPKEKCVIEEEISSEVSVAEQEVVKKAVGAKGRKGKRGGKAHADTDKEQNVADTEQQEDSPSQEHGTRKSKDMDKMEEPSNSEAKVVKTRRGKRKISETSSRDENEHSEIKNSKNEDQKSSKKSVVEEATHPYMEDNEADETVTETETSKKTRGRKSLAKSENVHTGRRGAKKSDKEKTEDDSEQTNNENSEKEGEMEASKNTGSKRTRKKDLLNDISEETPSNSQQAFGSSSQNVKARRGSPKKEKEHASEEVTSDTKSERKGRGKRKENSKDNAQESEACNVTESGKSKTSNKRTSAIRQDNEENSGESQDSVLSTESAVTRRGRGRSAQKQTTLSQDSEASSGPTRKSRGRESSAAKKVEVESESQEIEDTKDKKTAAVKSSSKTRKNNAKDTSSIASDTELSSDSQESTQLKAAPKRGRGRHKTDEAKEEAPVKKTKMEPPSTPQHVKKSAKSSDSPSASLRRKSVDPSKPKVMFTGVTDEHGQKVVKDLGGHLVDSVHECSHLVTDKVRRTVKFLCCLARGIPIVNPQWLDSCKSSGMFVDHTPFLIKDEPAERQYKFALHSSLEKASDSSVLAGYKIHVTKSVKPDPANMKDIITCAGGEYLTTMPKKADDKMLVISCPDDKGKCDSALKAGVTVVNAEFILTGILRQENAAENYILFQEKKRSRDSSVGGQPSKKRR</sequence>
<evidence type="ECO:0000259" key="15">
    <source>
        <dbReference type="PROSITE" id="PS50006"/>
    </source>
</evidence>
<feature type="domain" description="BRCT" evidence="16">
    <location>
        <begin position="1245"/>
        <end position="1323"/>
    </location>
</feature>
<feature type="compositionally biased region" description="Polar residues" evidence="14">
    <location>
        <begin position="1049"/>
        <end position="1072"/>
    </location>
</feature>
<feature type="compositionally biased region" description="Polar residues" evidence="14">
    <location>
        <begin position="1165"/>
        <end position="1186"/>
    </location>
</feature>
<protein>
    <recommendedName>
        <fullName evidence="3">Mediator of DNA damage checkpoint protein 1</fullName>
    </recommendedName>
</protein>
<feature type="compositionally biased region" description="Acidic residues" evidence="14">
    <location>
        <begin position="753"/>
        <end position="768"/>
    </location>
</feature>
<feature type="compositionally biased region" description="Basic and acidic residues" evidence="14">
    <location>
        <begin position="410"/>
        <end position="425"/>
    </location>
</feature>
<evidence type="ECO:0000313" key="17">
    <source>
        <dbReference type="EnsemblMetazoa" id="G2430.1:cds"/>
    </source>
</evidence>
<dbReference type="InterPro" id="IPR001357">
    <property type="entry name" value="BRCT_dom"/>
</dbReference>
<feature type="compositionally biased region" description="Basic and acidic residues" evidence="14">
    <location>
        <begin position="1124"/>
        <end position="1135"/>
    </location>
</feature>
<dbReference type="CDD" id="cd18441">
    <property type="entry name" value="BRCT_MDC1_rpt2"/>
    <property type="match status" value="1"/>
</dbReference>
<keyword evidence="8" id="KW-0227">DNA damage</keyword>
<feature type="compositionally biased region" description="Acidic residues" evidence="14">
    <location>
        <begin position="361"/>
        <end position="373"/>
    </location>
</feature>
<dbReference type="GO" id="GO:0006281">
    <property type="term" value="P:DNA repair"/>
    <property type="evidence" value="ECO:0007669"/>
    <property type="project" value="UniProtKB-KW"/>
</dbReference>
<dbReference type="EnsemblMetazoa" id="G2430.1">
    <property type="protein sequence ID" value="G2430.1:cds"/>
    <property type="gene ID" value="G2430"/>
</dbReference>
<feature type="compositionally biased region" description="Basic and acidic residues" evidence="14">
    <location>
        <begin position="961"/>
        <end position="970"/>
    </location>
</feature>
<feature type="compositionally biased region" description="Acidic residues" evidence="14">
    <location>
        <begin position="323"/>
        <end position="346"/>
    </location>
</feature>
<dbReference type="InterPro" id="IPR051579">
    <property type="entry name" value="DDR_Transcriptional_Reg"/>
</dbReference>
<feature type="compositionally biased region" description="Basic and acidic residues" evidence="14">
    <location>
        <begin position="866"/>
        <end position="905"/>
    </location>
</feature>
<dbReference type="PANTHER" id="PTHR23196">
    <property type="entry name" value="PAX TRANSCRIPTION ACTIVATION DOMAIN INTERACTING PROTEIN"/>
    <property type="match status" value="1"/>
</dbReference>
<keyword evidence="6" id="KW-0597">Phosphoprotein</keyword>
<dbReference type="InterPro" id="IPR008984">
    <property type="entry name" value="SMAD_FHA_dom_sf"/>
</dbReference>
<keyword evidence="9" id="KW-0832">Ubl conjugation</keyword>
<dbReference type="PANTHER" id="PTHR23196:SF34">
    <property type="entry name" value="MEDIATOR OF DNA DAMAGE CHECKPOINT PROTEIN 1"/>
    <property type="match status" value="1"/>
</dbReference>
<feature type="domain" description="FHA" evidence="15">
    <location>
        <begin position="54"/>
        <end position="104"/>
    </location>
</feature>
<evidence type="ECO:0000256" key="13">
    <source>
        <dbReference type="ARBA" id="ARBA00023306"/>
    </source>
</evidence>
<dbReference type="PROSITE" id="PS50172">
    <property type="entry name" value="BRCT"/>
    <property type="match status" value="2"/>
</dbReference>
<feature type="compositionally biased region" description="Polar residues" evidence="14">
    <location>
        <begin position="822"/>
        <end position="835"/>
    </location>
</feature>
<feature type="compositionally biased region" description="Acidic residues" evidence="14">
    <location>
        <begin position="174"/>
        <end position="184"/>
    </location>
</feature>
<dbReference type="Pfam" id="PF00498">
    <property type="entry name" value="FHA"/>
    <property type="match status" value="1"/>
</dbReference>
<dbReference type="SMART" id="SM00292">
    <property type="entry name" value="BRCT"/>
    <property type="match status" value="2"/>
</dbReference>